<dbReference type="VEuPathDB" id="FungiDB:AO090026000106"/>
<dbReference type="EMBL" id="AP007159">
    <property type="protein sequence ID" value="BAE59601.1"/>
    <property type="molecule type" value="Genomic_DNA"/>
</dbReference>
<evidence type="ECO:0000313" key="3">
    <source>
        <dbReference type="EMBL" id="BAE59601.1"/>
    </source>
</evidence>
<dbReference type="SUPFAM" id="SSF51735">
    <property type="entry name" value="NAD(P)-binding Rossmann-fold domains"/>
    <property type="match status" value="1"/>
</dbReference>
<dbReference type="InterPro" id="IPR036291">
    <property type="entry name" value="NAD(P)-bd_dom_sf"/>
</dbReference>
<dbReference type="GO" id="GO:0044550">
    <property type="term" value="P:secondary metabolite biosynthetic process"/>
    <property type="evidence" value="ECO:0007669"/>
    <property type="project" value="UniProtKB-ARBA"/>
</dbReference>
<dbReference type="HOGENOM" id="CLU_010194_1_0_1"/>
<sequence length="269" mass="28905">MSRLVNNIAIVTGSSSGIRRAIALKFSREGAVVVCADIREIARTEILTETEIATHDLITQNGGTAVFLRVDVSKAEDVERLICTMINNAGVSAEADNPRPIWDFSQEIWDKDIALNSTGVFLGCKYASAQMIQQDHVPCGDRDWIVNIISVFGLTGAASIAGYVASKHATMGVTKVAAWDCAPHRIHVNAICPGYKVLLLVHIITLLDTDTAFISGISGEVRGFVQQLHPFRGLGKPEDVANAAIFLASEENTWVTGIGLPVKGGYTSL</sequence>
<dbReference type="PROSITE" id="PS00061">
    <property type="entry name" value="ADH_SHORT"/>
    <property type="match status" value="1"/>
</dbReference>
<dbReference type="RefSeq" id="XP_023090898.1">
    <property type="nucleotide sequence ID" value="XM_023236217.1"/>
</dbReference>
<keyword evidence="2" id="KW-0521">NADP</keyword>
<protein>
    <submittedName>
        <fullName evidence="3">DNA, SC026</fullName>
    </submittedName>
</protein>
<dbReference type="InterPro" id="IPR020904">
    <property type="entry name" value="Sc_DH/Rdtase_CS"/>
</dbReference>
<evidence type="ECO:0000313" key="4">
    <source>
        <dbReference type="Proteomes" id="UP000006564"/>
    </source>
</evidence>
<dbReference type="PRINTS" id="PR00081">
    <property type="entry name" value="GDHRDH"/>
</dbReference>
<dbReference type="Gene3D" id="3.40.50.720">
    <property type="entry name" value="NAD(P)-binding Rossmann-like Domain"/>
    <property type="match status" value="1"/>
</dbReference>
<keyword evidence="4" id="KW-1185">Reference proteome</keyword>
<reference evidence="3 4" key="1">
    <citation type="journal article" date="2005" name="Nature">
        <title>Genome sequencing and analysis of Aspergillus oryzae.</title>
        <authorList>
            <person name="Machida M."/>
            <person name="Asai K."/>
            <person name="Sano M."/>
            <person name="Tanaka T."/>
            <person name="Kumagai T."/>
            <person name="Terai G."/>
            <person name="Kusumoto K."/>
            <person name="Arima T."/>
            <person name="Akita O."/>
            <person name="Kashiwagi Y."/>
            <person name="Abe K."/>
            <person name="Gomi K."/>
            <person name="Horiuchi H."/>
            <person name="Kitamoto K."/>
            <person name="Kobayashi T."/>
            <person name="Takeuchi M."/>
            <person name="Denning D.W."/>
            <person name="Galagan J.E."/>
            <person name="Nierman W.C."/>
            <person name="Yu J."/>
            <person name="Archer D.B."/>
            <person name="Bennett J.W."/>
            <person name="Bhatnagar D."/>
            <person name="Cleveland T.E."/>
            <person name="Fedorova N.D."/>
            <person name="Gotoh O."/>
            <person name="Horikawa H."/>
            <person name="Hosoyama A."/>
            <person name="Ichinomiya M."/>
            <person name="Igarashi R."/>
            <person name="Iwashita K."/>
            <person name="Juvvadi P.R."/>
            <person name="Kato M."/>
            <person name="Kato Y."/>
            <person name="Kin T."/>
            <person name="Kokubun A."/>
            <person name="Maeda H."/>
            <person name="Maeyama N."/>
            <person name="Maruyama J."/>
            <person name="Nagasaki H."/>
            <person name="Nakajima T."/>
            <person name="Oda K."/>
            <person name="Okada K."/>
            <person name="Paulsen I."/>
            <person name="Sakamoto K."/>
            <person name="Sawano T."/>
            <person name="Takahashi M."/>
            <person name="Takase K."/>
            <person name="Terabayashi Y."/>
            <person name="Wortman J."/>
            <person name="Yamada O."/>
            <person name="Yamagata Y."/>
            <person name="Anazawa H."/>
            <person name="Hata Y."/>
            <person name="Koide Y."/>
            <person name="Komori T."/>
            <person name="Koyama Y."/>
            <person name="Minetoki T."/>
            <person name="Suharnan S."/>
            <person name="Tanaka A."/>
            <person name="Isono K."/>
            <person name="Kuhara S."/>
            <person name="Ogasawara N."/>
            <person name="Kikuchi H."/>
        </authorList>
    </citation>
    <scope>NUCLEOTIDE SEQUENCE [LARGE SCALE GENOMIC DNA]</scope>
    <source>
        <strain evidence="4">ATCC 42149 / RIB 40</strain>
    </source>
</reference>
<comment type="similarity">
    <text evidence="1">Belongs to the short-chain dehydrogenases/reductases (SDR) family.</text>
</comment>
<organism evidence="3 4">
    <name type="scientific">Aspergillus oryzae (strain ATCC 42149 / RIB 40)</name>
    <name type="common">Yellow koji mold</name>
    <dbReference type="NCBI Taxonomy" id="510516"/>
    <lineage>
        <taxon>Eukaryota</taxon>
        <taxon>Fungi</taxon>
        <taxon>Dikarya</taxon>
        <taxon>Ascomycota</taxon>
        <taxon>Pezizomycotina</taxon>
        <taxon>Eurotiomycetes</taxon>
        <taxon>Eurotiomycetidae</taxon>
        <taxon>Eurotiales</taxon>
        <taxon>Aspergillaceae</taxon>
        <taxon>Aspergillus</taxon>
        <taxon>Aspergillus subgen. Circumdati</taxon>
    </lineage>
</organism>
<dbReference type="GeneID" id="5993631"/>
<accession>Q2UFR4</accession>
<evidence type="ECO:0000256" key="2">
    <source>
        <dbReference type="ARBA" id="ARBA00022857"/>
    </source>
</evidence>
<dbReference type="FunFam" id="3.40.50.720:FF:000084">
    <property type="entry name" value="Short-chain dehydrogenase reductase"/>
    <property type="match status" value="1"/>
</dbReference>
<evidence type="ECO:0000256" key="1">
    <source>
        <dbReference type="ARBA" id="ARBA00006484"/>
    </source>
</evidence>
<dbReference type="Pfam" id="PF13561">
    <property type="entry name" value="adh_short_C2"/>
    <property type="match status" value="1"/>
</dbReference>
<dbReference type="GO" id="GO:0016616">
    <property type="term" value="F:oxidoreductase activity, acting on the CH-OH group of donors, NAD or NADP as acceptor"/>
    <property type="evidence" value="ECO:0007669"/>
    <property type="project" value="TreeGrafter"/>
</dbReference>
<dbReference type="EMBL" id="BA000051">
    <property type="protein sequence ID" value="BAE59601.1"/>
    <property type="molecule type" value="Genomic_DNA"/>
</dbReference>
<proteinExistence type="inferred from homology"/>
<name>Q2UFR4_ASPOR</name>
<dbReference type="InterPro" id="IPR002347">
    <property type="entry name" value="SDR_fam"/>
</dbReference>
<dbReference type="KEGG" id="aor:AO090026000106"/>
<dbReference type="PANTHER" id="PTHR42760">
    <property type="entry name" value="SHORT-CHAIN DEHYDROGENASES/REDUCTASES FAMILY MEMBER"/>
    <property type="match status" value="1"/>
</dbReference>
<dbReference type="AlphaFoldDB" id="Q2UFR4"/>
<gene>
    <name evidence="3" type="ORF">AO090026000106</name>
</gene>
<dbReference type="CDD" id="cd05233">
    <property type="entry name" value="SDR_c"/>
    <property type="match status" value="1"/>
</dbReference>
<dbReference type="OMA" id="MTLYPSQ"/>
<dbReference type="PANTHER" id="PTHR42760:SF124">
    <property type="entry name" value="SHORT-CHAIN DEHYDROGENASE_REDUCTASE"/>
    <property type="match status" value="1"/>
</dbReference>
<dbReference type="Proteomes" id="UP000006564">
    <property type="component" value="Chromosome 3"/>
</dbReference>